<proteinExistence type="predicted"/>
<feature type="compositionally biased region" description="Basic and acidic residues" evidence="1">
    <location>
        <begin position="563"/>
        <end position="575"/>
    </location>
</feature>
<name>A0ABN8MBT6_9CNID</name>
<gene>
    <name evidence="3" type="ORF">PEVE_00030749</name>
</gene>
<comment type="caution">
    <text evidence="3">The sequence shown here is derived from an EMBL/GenBank/DDBJ whole genome shotgun (WGS) entry which is preliminary data.</text>
</comment>
<keyword evidence="4" id="KW-1185">Reference proteome</keyword>
<feature type="region of interest" description="Disordered" evidence="1">
    <location>
        <begin position="534"/>
        <end position="592"/>
    </location>
</feature>
<evidence type="ECO:0000256" key="2">
    <source>
        <dbReference type="SAM" id="Phobius"/>
    </source>
</evidence>
<accession>A0ABN8MBT6</accession>
<feature type="compositionally biased region" description="Polar residues" evidence="1">
    <location>
        <begin position="534"/>
        <end position="556"/>
    </location>
</feature>
<feature type="region of interest" description="Disordered" evidence="1">
    <location>
        <begin position="102"/>
        <end position="126"/>
    </location>
</feature>
<evidence type="ECO:0000313" key="3">
    <source>
        <dbReference type="EMBL" id="CAH3027100.1"/>
    </source>
</evidence>
<evidence type="ECO:0000313" key="4">
    <source>
        <dbReference type="Proteomes" id="UP001159427"/>
    </source>
</evidence>
<feature type="compositionally biased region" description="Basic and acidic residues" evidence="1">
    <location>
        <begin position="583"/>
        <end position="592"/>
    </location>
</feature>
<keyword evidence="2" id="KW-1133">Transmembrane helix</keyword>
<feature type="compositionally biased region" description="Polar residues" evidence="1">
    <location>
        <begin position="106"/>
        <end position="117"/>
    </location>
</feature>
<keyword evidence="2" id="KW-0472">Membrane</keyword>
<protein>
    <submittedName>
        <fullName evidence="3">Uncharacterized protein</fullName>
    </submittedName>
</protein>
<dbReference type="EMBL" id="CALNXI010000437">
    <property type="protein sequence ID" value="CAH3027100.1"/>
    <property type="molecule type" value="Genomic_DNA"/>
</dbReference>
<organism evidence="3 4">
    <name type="scientific">Porites evermanni</name>
    <dbReference type="NCBI Taxonomy" id="104178"/>
    <lineage>
        <taxon>Eukaryota</taxon>
        <taxon>Metazoa</taxon>
        <taxon>Cnidaria</taxon>
        <taxon>Anthozoa</taxon>
        <taxon>Hexacorallia</taxon>
        <taxon>Scleractinia</taxon>
        <taxon>Fungiina</taxon>
        <taxon>Poritidae</taxon>
        <taxon>Porites</taxon>
    </lineage>
</organism>
<evidence type="ECO:0000256" key="1">
    <source>
        <dbReference type="SAM" id="MobiDB-lite"/>
    </source>
</evidence>
<feature type="transmembrane region" description="Helical" evidence="2">
    <location>
        <begin position="20"/>
        <end position="41"/>
    </location>
</feature>
<keyword evidence="2" id="KW-0812">Transmembrane</keyword>
<reference evidence="3 4" key="1">
    <citation type="submission" date="2022-05" db="EMBL/GenBank/DDBJ databases">
        <authorList>
            <consortium name="Genoscope - CEA"/>
            <person name="William W."/>
        </authorList>
    </citation>
    <scope>NUCLEOTIDE SEQUENCE [LARGE SCALE GENOMIC DNA]</scope>
</reference>
<sequence>MSYLPTAVELSSEKDKSPRWYVAIASGFVVLLVVVALCIHAPCECLWRRHRNAHFNCPIARSKGGMCGKCYVNNSATTTTLTYKENPHKVCFTMASNGSYHRPNSGEYTSQYTRNSNPHPPGKLNQAKSKVTNLFKGSQGSPNTRKGTAGYRYRPLKNTQNRNSLHSMYDPEWTSVGAFLNKNRSSSTYLGYGSTTDSEGKFVDRYCRWSRDSLDAEGAIVECALKLRPRKRQVIELQEFPLGYSKSFLNIDLESNPGLVFDPHRDQMTTKMKGRKLNRLTFSDSDLRQLSCMDKPGNYQNREDLFGAAKPRKSSLKVGNARRKTSAKVLHFFPSNFSYDAQFIQVPPDKKSEKNAWEFDEGNSTLCYQDSGKASSSFPGVETSYLSGLKCSSNFKDKEFYDQSGSQKLGNYDNTKSCSRERAVDSKVDCPSTEPNLVQPRDYASSFTNYGYRSSIEVPTEPKNLEPCNAYAPSEKTDGKNLESISSFHTDIKENDLCYKAEPLAGLLSPIRGALPQQHILTISGNLVFERSTVPTVDRSSSKTNSIRQPQRTNSTKWKRSHHESETGAFERDEMLSGFEQWIPEKEQKTET</sequence>
<dbReference type="Proteomes" id="UP001159427">
    <property type="component" value="Unassembled WGS sequence"/>
</dbReference>